<comment type="caution">
    <text evidence="8">The sequence shown here is derived from an EMBL/GenBank/DDBJ whole genome shotgun (WGS) entry which is preliminary data.</text>
</comment>
<dbReference type="InterPro" id="IPR010998">
    <property type="entry name" value="Integrase_recombinase_N"/>
</dbReference>
<feature type="domain" description="Tyr recombinase" evidence="6">
    <location>
        <begin position="178"/>
        <end position="365"/>
    </location>
</feature>
<feature type="domain" description="Core-binding (CB)" evidence="7">
    <location>
        <begin position="58"/>
        <end position="157"/>
    </location>
</feature>
<dbReference type="PROSITE" id="PS51898">
    <property type="entry name" value="TYR_RECOMBINASE"/>
    <property type="match status" value="1"/>
</dbReference>
<evidence type="ECO:0000256" key="2">
    <source>
        <dbReference type="ARBA" id="ARBA00022908"/>
    </source>
</evidence>
<dbReference type="SUPFAM" id="SSF56349">
    <property type="entry name" value="DNA breaking-rejoining enzymes"/>
    <property type="match status" value="1"/>
</dbReference>
<evidence type="ECO:0000256" key="1">
    <source>
        <dbReference type="ARBA" id="ARBA00008857"/>
    </source>
</evidence>
<organism evidence="8 9">
    <name type="scientific">Mycobacterium deserti</name>
    <dbReference type="NCBI Taxonomy" id="2978347"/>
    <lineage>
        <taxon>Bacteria</taxon>
        <taxon>Bacillati</taxon>
        <taxon>Actinomycetota</taxon>
        <taxon>Actinomycetes</taxon>
        <taxon>Mycobacteriales</taxon>
        <taxon>Mycobacteriaceae</taxon>
        <taxon>Mycobacterium</taxon>
    </lineage>
</organism>
<keyword evidence="9" id="KW-1185">Reference proteome</keyword>
<dbReference type="InterPro" id="IPR044068">
    <property type="entry name" value="CB"/>
</dbReference>
<evidence type="ECO:0000313" key="9">
    <source>
        <dbReference type="Proteomes" id="UP001206639"/>
    </source>
</evidence>
<name>A0ABT2M5V2_9MYCO</name>
<reference evidence="9" key="1">
    <citation type="submission" date="2023-07" db="EMBL/GenBank/DDBJ databases">
        <authorList>
            <person name="Deng Y."/>
            <person name="Zhang Y.-Q."/>
        </authorList>
    </citation>
    <scope>NUCLEOTIDE SEQUENCE [LARGE SCALE GENOMIC DNA]</scope>
    <source>
        <strain evidence="9">CPCC 205710</strain>
    </source>
</reference>
<dbReference type="PANTHER" id="PTHR30349">
    <property type="entry name" value="PHAGE INTEGRASE-RELATED"/>
    <property type="match status" value="1"/>
</dbReference>
<dbReference type="CDD" id="cd01189">
    <property type="entry name" value="INT_ICEBs1_C_like"/>
    <property type="match status" value="1"/>
</dbReference>
<sequence length="374" mass="41323">MTTARHRQGKRWMARWVDHDGLERTKAFDRKADAERHRVEVTTQLTTGTYADPRRGAVTFGTIAEPWFDSKSGLKAKTRAGYRSLLDVVVLPRWGETPLRDITHADVQSWVHRLATDPDARQRKASKQPAEDDHKGLSAARVVQAYQVLDQVLRFAVRARYISLNPAADVQLPRKMVPEKTPLTHEQVRQIADAAGDLRTAVYVLGYGGLRYGELAALRVGDVDARRRRLKVSRSVTDVAKMGMVEGTTKTHQTRSVPLPAFVMDLVAQQIKGRSPDKLVFPHNDGSWIPRDWFALRLDKASSTVGLVGVTPHVLRHTAGSLAVASGASVVTVQKLLGHQSPITTMNAYAHQLPDDFDNLAAAMDTAARAAAVK</sequence>
<dbReference type="InterPro" id="IPR011010">
    <property type="entry name" value="DNA_brk_join_enz"/>
</dbReference>
<evidence type="ECO:0000256" key="5">
    <source>
        <dbReference type="PROSITE-ProRule" id="PRU01248"/>
    </source>
</evidence>
<dbReference type="InterPro" id="IPR013762">
    <property type="entry name" value="Integrase-like_cat_sf"/>
</dbReference>
<evidence type="ECO:0000259" key="7">
    <source>
        <dbReference type="PROSITE" id="PS51900"/>
    </source>
</evidence>
<proteinExistence type="inferred from homology"/>
<accession>A0ABT2M5V2</accession>
<gene>
    <name evidence="8" type="ORF">N4S67_04250</name>
</gene>
<evidence type="ECO:0000259" key="6">
    <source>
        <dbReference type="PROSITE" id="PS51898"/>
    </source>
</evidence>
<evidence type="ECO:0000256" key="4">
    <source>
        <dbReference type="ARBA" id="ARBA00023172"/>
    </source>
</evidence>
<dbReference type="Gene3D" id="1.10.150.130">
    <property type="match status" value="1"/>
</dbReference>
<keyword evidence="4" id="KW-0233">DNA recombination</keyword>
<dbReference type="PANTHER" id="PTHR30349:SF64">
    <property type="entry name" value="PROPHAGE INTEGRASE INTD-RELATED"/>
    <property type="match status" value="1"/>
</dbReference>
<dbReference type="Pfam" id="PF00589">
    <property type="entry name" value="Phage_integrase"/>
    <property type="match status" value="1"/>
</dbReference>
<protein>
    <submittedName>
        <fullName evidence="8">Site-specific integrase</fullName>
    </submittedName>
</protein>
<keyword evidence="3 5" id="KW-0238">DNA-binding</keyword>
<dbReference type="Gene3D" id="1.10.443.10">
    <property type="entry name" value="Intergrase catalytic core"/>
    <property type="match status" value="1"/>
</dbReference>
<dbReference type="EMBL" id="JAODWD010000001">
    <property type="protein sequence ID" value="MCT7657628.1"/>
    <property type="molecule type" value="Genomic_DNA"/>
</dbReference>
<evidence type="ECO:0000256" key="3">
    <source>
        <dbReference type="ARBA" id="ARBA00023125"/>
    </source>
</evidence>
<dbReference type="InterPro" id="IPR050090">
    <property type="entry name" value="Tyrosine_recombinase_XerCD"/>
</dbReference>
<dbReference type="RefSeq" id="WP_260991656.1">
    <property type="nucleotide sequence ID" value="NZ_JAODWD010000001.1"/>
</dbReference>
<keyword evidence="2" id="KW-0229">DNA integration</keyword>
<dbReference type="Pfam" id="PF14659">
    <property type="entry name" value="Phage_int_SAM_3"/>
    <property type="match status" value="1"/>
</dbReference>
<dbReference type="InterPro" id="IPR004107">
    <property type="entry name" value="Integrase_SAM-like_N"/>
</dbReference>
<comment type="similarity">
    <text evidence="1">Belongs to the 'phage' integrase family.</text>
</comment>
<dbReference type="PROSITE" id="PS51900">
    <property type="entry name" value="CB"/>
    <property type="match status" value="1"/>
</dbReference>
<evidence type="ECO:0000313" key="8">
    <source>
        <dbReference type="EMBL" id="MCT7657628.1"/>
    </source>
</evidence>
<dbReference type="Proteomes" id="UP001206639">
    <property type="component" value="Unassembled WGS sequence"/>
</dbReference>
<dbReference type="InterPro" id="IPR002104">
    <property type="entry name" value="Integrase_catalytic"/>
</dbReference>